<dbReference type="Proteomes" id="UP000236454">
    <property type="component" value="Unassembled WGS sequence"/>
</dbReference>
<proteinExistence type="predicted"/>
<gene>
    <name evidence="2" type="ORF">SAMN05216474_2836</name>
</gene>
<keyword evidence="1" id="KW-1133">Transmembrane helix</keyword>
<keyword evidence="3" id="KW-1185">Reference proteome</keyword>
<sequence length="108" mass="12006">MILGLLLLYFIGKRFATLAEDHQKNKWLFAILGALSYYVGSFIGGIFIALIFMASGSLDDLNGLGEIQYTIISLVFGIGTTVGFYQLLKYLWGKNQTRSTDVTLLDEV</sequence>
<evidence type="ECO:0000313" key="2">
    <source>
        <dbReference type="EMBL" id="SFT87608.1"/>
    </source>
</evidence>
<keyword evidence="1" id="KW-0472">Membrane</keyword>
<organism evidence="2 3">
    <name type="scientific">Lishizhenia tianjinensis</name>
    <dbReference type="NCBI Taxonomy" id="477690"/>
    <lineage>
        <taxon>Bacteria</taxon>
        <taxon>Pseudomonadati</taxon>
        <taxon>Bacteroidota</taxon>
        <taxon>Flavobacteriia</taxon>
        <taxon>Flavobacteriales</taxon>
        <taxon>Crocinitomicaceae</taxon>
        <taxon>Lishizhenia</taxon>
    </lineage>
</organism>
<feature type="transmembrane region" description="Helical" evidence="1">
    <location>
        <begin position="29"/>
        <end position="55"/>
    </location>
</feature>
<dbReference type="STRING" id="477690.SAMN05216474_2836"/>
<keyword evidence="1" id="KW-0812">Transmembrane</keyword>
<evidence type="ECO:0000256" key="1">
    <source>
        <dbReference type="SAM" id="Phobius"/>
    </source>
</evidence>
<feature type="transmembrane region" description="Helical" evidence="1">
    <location>
        <begin position="67"/>
        <end position="88"/>
    </location>
</feature>
<accession>A0A1I7BKA2</accession>
<dbReference type="OrthoDB" id="1449578at2"/>
<evidence type="ECO:0000313" key="3">
    <source>
        <dbReference type="Proteomes" id="UP000236454"/>
    </source>
</evidence>
<dbReference type="RefSeq" id="WP_090252098.1">
    <property type="nucleotide sequence ID" value="NZ_FPAS01000006.1"/>
</dbReference>
<dbReference type="EMBL" id="FPAS01000006">
    <property type="protein sequence ID" value="SFT87608.1"/>
    <property type="molecule type" value="Genomic_DNA"/>
</dbReference>
<protein>
    <submittedName>
        <fullName evidence="2">Uncharacterized protein</fullName>
    </submittedName>
</protein>
<dbReference type="AlphaFoldDB" id="A0A1I7BKA2"/>
<reference evidence="2 3" key="1">
    <citation type="submission" date="2016-10" db="EMBL/GenBank/DDBJ databases">
        <authorList>
            <person name="de Groot N.N."/>
        </authorList>
    </citation>
    <scope>NUCLEOTIDE SEQUENCE [LARGE SCALE GENOMIC DNA]</scope>
    <source>
        <strain evidence="2 3">CGMCC 1.7005</strain>
    </source>
</reference>
<name>A0A1I7BKA2_9FLAO</name>